<evidence type="ECO:0000256" key="6">
    <source>
        <dbReference type="ARBA" id="ARBA00022741"/>
    </source>
</evidence>
<dbReference type="RefSeq" id="WP_010849635.1">
    <property type="nucleotide sequence ID" value="NZ_HF570956.1"/>
</dbReference>
<dbReference type="AlphaFoldDB" id="N0DYW8"/>
<dbReference type="Proteomes" id="UP000013167">
    <property type="component" value="Unassembled WGS sequence"/>
</dbReference>
<dbReference type="InterPro" id="IPR025159">
    <property type="entry name" value="AbiEi_N"/>
</dbReference>
<keyword evidence="2" id="KW-1277">Toxin-antitoxin system</keyword>
<dbReference type="SUPFAM" id="SSF81301">
    <property type="entry name" value="Nucleotidyltransferase"/>
    <property type="match status" value="1"/>
</dbReference>
<dbReference type="GO" id="GO:0046872">
    <property type="term" value="F:metal ion binding"/>
    <property type="evidence" value="ECO:0007669"/>
    <property type="project" value="UniProtKB-KW"/>
</dbReference>
<evidence type="ECO:0000256" key="3">
    <source>
        <dbReference type="ARBA" id="ARBA00022679"/>
    </source>
</evidence>
<keyword evidence="13" id="KW-1185">Reference proteome</keyword>
<keyword evidence="3" id="KW-0808">Transferase</keyword>
<keyword evidence="5" id="KW-0479">Metal-binding</keyword>
<evidence type="ECO:0000256" key="2">
    <source>
        <dbReference type="ARBA" id="ARBA00022649"/>
    </source>
</evidence>
<evidence type="ECO:0000313" key="12">
    <source>
        <dbReference type="EMBL" id="CCH69743.1"/>
    </source>
</evidence>
<sequence>MRSKDALRVLAEVTAYQWGMVTSAQASMHGITRLDLSRLAAVGQLERLAHGVYKDAGAPAGQHDDLKAAWLSTEPKTMGEARIKDLANVVVVAGETAADLHDIGDFRALRHEFTSPARRQSQRSTIRYRQRTLNSRDVTLVDGLPVMTMERTIADLVEEVGDLSLVADALRDGFRKRDLDLERLRALLAPLAHRNGFKKGDGAALLDRLMEIAGIDVDSLTRLIASSPTYSALAEVARLVGNVDAFTGTKGTAAHARRYDGVMAETAAPNRKPLSGPTGRRVVALRGELLEVLRRHGVTNPEIFGSAARGDDHEGSDVDMLVDFPPGTSIIDIIGIQHELEDLLDVPVDLVPRSGLKERVRSRAAKDLLPL</sequence>
<dbReference type="InterPro" id="IPR052038">
    <property type="entry name" value="Type-VII_TA_antitoxin"/>
</dbReference>
<dbReference type="Pfam" id="PF13338">
    <property type="entry name" value="AbiEi_4"/>
    <property type="match status" value="1"/>
</dbReference>
<proteinExistence type="inferred from homology"/>
<protein>
    <submittedName>
        <fullName evidence="12">Uncharacterized protein</fullName>
    </submittedName>
</protein>
<feature type="domain" description="Polymerase nucleotidyl transferase" evidence="10">
    <location>
        <begin position="290"/>
        <end position="364"/>
    </location>
</feature>
<dbReference type="PANTHER" id="PTHR33571">
    <property type="entry name" value="SSL8005 PROTEIN"/>
    <property type="match status" value="1"/>
</dbReference>
<dbReference type="GO" id="GO:0005524">
    <property type="term" value="F:ATP binding"/>
    <property type="evidence" value="ECO:0007669"/>
    <property type="project" value="UniProtKB-KW"/>
</dbReference>
<dbReference type="GO" id="GO:0016779">
    <property type="term" value="F:nucleotidyltransferase activity"/>
    <property type="evidence" value="ECO:0007669"/>
    <property type="project" value="UniProtKB-KW"/>
</dbReference>
<dbReference type="eggNOG" id="COG5340">
    <property type="taxonomic scope" value="Bacteria"/>
</dbReference>
<evidence type="ECO:0000256" key="9">
    <source>
        <dbReference type="ARBA" id="ARBA00038276"/>
    </source>
</evidence>
<evidence type="ECO:0000256" key="7">
    <source>
        <dbReference type="ARBA" id="ARBA00022840"/>
    </source>
</evidence>
<dbReference type="PANTHER" id="PTHR33571:SF12">
    <property type="entry name" value="BSL3053 PROTEIN"/>
    <property type="match status" value="1"/>
</dbReference>
<dbReference type="Pfam" id="PF01909">
    <property type="entry name" value="NTP_transf_2"/>
    <property type="match status" value="1"/>
</dbReference>
<organism evidence="12 13">
    <name type="scientific">Phycicoccus elongatus Lp2</name>
    <dbReference type="NCBI Taxonomy" id="1193181"/>
    <lineage>
        <taxon>Bacteria</taxon>
        <taxon>Bacillati</taxon>
        <taxon>Actinomycetota</taxon>
        <taxon>Actinomycetes</taxon>
        <taxon>Micrococcales</taxon>
        <taxon>Intrasporangiaceae</taxon>
        <taxon>Phycicoccus</taxon>
    </lineage>
</organism>
<dbReference type="HOGENOM" id="CLU_745829_0_0_11"/>
<comment type="similarity">
    <text evidence="9">Belongs to the MntA antitoxin family.</text>
</comment>
<name>N0DYW8_9MICO</name>
<comment type="caution">
    <text evidence="12">The sequence shown here is derived from an EMBL/GenBank/DDBJ whole genome shotgun (WGS) entry which is preliminary data.</text>
</comment>
<keyword evidence="7" id="KW-0067">ATP-binding</keyword>
<comment type="cofactor">
    <cofactor evidence="1">
        <name>Mg(2+)</name>
        <dbReference type="ChEBI" id="CHEBI:18420"/>
    </cofactor>
</comment>
<dbReference type="eggNOG" id="COG1669">
    <property type="taxonomic scope" value="Bacteria"/>
</dbReference>
<evidence type="ECO:0000259" key="10">
    <source>
        <dbReference type="Pfam" id="PF01909"/>
    </source>
</evidence>
<keyword evidence="8" id="KW-0460">Magnesium</keyword>
<evidence type="ECO:0000259" key="11">
    <source>
        <dbReference type="Pfam" id="PF13338"/>
    </source>
</evidence>
<dbReference type="InterPro" id="IPR002934">
    <property type="entry name" value="Polymerase_NTP_transf_dom"/>
</dbReference>
<evidence type="ECO:0000256" key="1">
    <source>
        <dbReference type="ARBA" id="ARBA00001946"/>
    </source>
</evidence>
<evidence type="ECO:0000313" key="13">
    <source>
        <dbReference type="Proteomes" id="UP000013167"/>
    </source>
</evidence>
<dbReference type="Gene3D" id="3.30.460.10">
    <property type="entry name" value="Beta Polymerase, domain 2"/>
    <property type="match status" value="1"/>
</dbReference>
<dbReference type="InterPro" id="IPR043519">
    <property type="entry name" value="NT_sf"/>
</dbReference>
<evidence type="ECO:0000256" key="4">
    <source>
        <dbReference type="ARBA" id="ARBA00022695"/>
    </source>
</evidence>
<gene>
    <name evidence="12" type="ORF">BN10_300084</name>
</gene>
<keyword evidence="4" id="KW-0548">Nucleotidyltransferase</keyword>
<reference evidence="12 13" key="1">
    <citation type="journal article" date="2013" name="ISME J.">
        <title>A metabolic model for members of the genus Tetrasphaera involved in enhanced biological phosphorus removal.</title>
        <authorList>
            <person name="Kristiansen R."/>
            <person name="Nguyen H.T.T."/>
            <person name="Saunders A.M."/>
            <person name="Nielsen J.L."/>
            <person name="Wimmer R."/>
            <person name="Le V.Q."/>
            <person name="McIlroy S.J."/>
            <person name="Petrovski S."/>
            <person name="Seviour R.J."/>
            <person name="Calteau A."/>
            <person name="Nielsen K.L."/>
            <person name="Nielsen P.H."/>
        </authorList>
    </citation>
    <scope>NUCLEOTIDE SEQUENCE [LARGE SCALE GENOMIC DNA]</scope>
    <source>
        <strain evidence="12 13">Lp2</strain>
    </source>
</reference>
<dbReference type="STRING" id="1193181.BN10_300084"/>
<evidence type="ECO:0000256" key="5">
    <source>
        <dbReference type="ARBA" id="ARBA00022723"/>
    </source>
</evidence>
<keyword evidence="6" id="KW-0547">Nucleotide-binding</keyword>
<feature type="domain" description="AbiEi antitoxin N-terminal" evidence="11">
    <location>
        <begin position="10"/>
        <end position="53"/>
    </location>
</feature>
<dbReference type="CDD" id="cd05403">
    <property type="entry name" value="NT_KNTase_like"/>
    <property type="match status" value="1"/>
</dbReference>
<dbReference type="EMBL" id="CAIZ01000098">
    <property type="protein sequence ID" value="CCH69743.1"/>
    <property type="molecule type" value="Genomic_DNA"/>
</dbReference>
<evidence type="ECO:0000256" key="8">
    <source>
        <dbReference type="ARBA" id="ARBA00022842"/>
    </source>
</evidence>
<accession>N0DYW8</accession>